<sequence length="69" mass="8405">MRREERFSFFRCWWHKCCAFCPYISYIFFYSYILIILVSCQSFVSRLSVVCQLLCRRTLQSAGNPPNYR</sequence>
<accession>A0AAT9J7Z3</accession>
<keyword evidence="1" id="KW-0472">Membrane</keyword>
<reference evidence="2" key="1">
    <citation type="journal article" date="2023" name="Microbiome">
        <title>Phages are unrecognized players in the ecology of the oral pathogen Porphyromonas gingivalis.</title>
        <authorList>
            <person name="Matrishin C.B."/>
            <person name="Haase E.M."/>
            <person name="Dewhirst F.E."/>
            <person name="Mark Welch J.L."/>
            <person name="Miranda-Sanchez F."/>
            <person name="Chen T."/>
            <person name="MacFarland D.C."/>
            <person name="Kauffman K.M."/>
        </authorList>
    </citation>
    <scope>NUCLEOTIDE SEQUENCE</scope>
</reference>
<keyword evidence="1" id="KW-0812">Transmembrane</keyword>
<evidence type="ECO:0000313" key="2">
    <source>
        <dbReference type="EMBL" id="DBA54884.1"/>
    </source>
</evidence>
<dbReference type="EMBL" id="BK068088">
    <property type="protein sequence ID" value="DBA54884.1"/>
    <property type="molecule type" value="Genomic_DNA"/>
</dbReference>
<proteinExistence type="predicted"/>
<keyword evidence="1" id="KW-1133">Transmembrane helix</keyword>
<evidence type="ECO:0000256" key="1">
    <source>
        <dbReference type="SAM" id="Phobius"/>
    </source>
</evidence>
<organism evidence="2">
    <name type="scientific">Porphyromonas phage phage005a_ATCC49417</name>
    <dbReference type="NCBI Taxonomy" id="3154097"/>
    <lineage>
        <taxon>Viruses</taxon>
    </lineage>
</organism>
<feature type="transmembrane region" description="Helical" evidence="1">
    <location>
        <begin position="20"/>
        <end position="44"/>
    </location>
</feature>
<name>A0AAT9J7Z3_9VIRU</name>
<protein>
    <submittedName>
        <fullName evidence="2">Uncharacterized protein</fullName>
    </submittedName>
</protein>
<reference evidence="2" key="2">
    <citation type="submission" date="2024-05" db="EMBL/GenBank/DDBJ databases">
        <authorList>
            <person name="Matrishin C.B."/>
            <person name="Kauffman K.M."/>
        </authorList>
    </citation>
    <scope>NUCLEOTIDE SEQUENCE</scope>
</reference>